<reference evidence="2" key="1">
    <citation type="submission" date="2016-06" db="EMBL/GenBank/DDBJ databases">
        <authorList>
            <person name="Varghese N."/>
            <person name="Submissions Spin"/>
        </authorList>
    </citation>
    <scope>NUCLEOTIDE SEQUENCE [LARGE SCALE GENOMIC DNA]</scope>
    <source>
        <strain evidence="2">DSM 43168</strain>
    </source>
</reference>
<dbReference type="RefSeq" id="WP_369409566.1">
    <property type="nucleotide sequence ID" value="NZ_FMCT01000007.1"/>
</dbReference>
<dbReference type="AlphaFoldDB" id="A0A1C4Z226"/>
<gene>
    <name evidence="1" type="ORF">GA0070563_107172</name>
</gene>
<organism evidence="1 2">
    <name type="scientific">Micromonospora carbonacea</name>
    <dbReference type="NCBI Taxonomy" id="47853"/>
    <lineage>
        <taxon>Bacteria</taxon>
        <taxon>Bacillati</taxon>
        <taxon>Actinomycetota</taxon>
        <taxon>Actinomycetes</taxon>
        <taxon>Micromonosporales</taxon>
        <taxon>Micromonosporaceae</taxon>
        <taxon>Micromonospora</taxon>
    </lineage>
</organism>
<dbReference type="Proteomes" id="UP000183585">
    <property type="component" value="Unassembled WGS sequence"/>
</dbReference>
<accession>A0A1C4Z226</accession>
<sequence length="51" mass="5474">MKNRVNRPSPRIPTRREYQAPRVWRLGTLAELTQGGTLPIGDGVGGSGASV</sequence>
<evidence type="ECO:0008006" key="3">
    <source>
        <dbReference type="Google" id="ProtNLM"/>
    </source>
</evidence>
<protein>
    <recommendedName>
        <fullName evidence="3">Lasso RiPP family leader peptide-containing protein</fullName>
    </recommendedName>
</protein>
<name>A0A1C4Z226_9ACTN</name>
<keyword evidence="2" id="KW-1185">Reference proteome</keyword>
<dbReference type="NCBIfam" id="NF033521">
    <property type="entry name" value="lasso_leader_L3"/>
    <property type="match status" value="1"/>
</dbReference>
<dbReference type="EMBL" id="FMCT01000007">
    <property type="protein sequence ID" value="SCF26937.1"/>
    <property type="molecule type" value="Genomic_DNA"/>
</dbReference>
<evidence type="ECO:0000313" key="1">
    <source>
        <dbReference type="EMBL" id="SCF26937.1"/>
    </source>
</evidence>
<evidence type="ECO:0000313" key="2">
    <source>
        <dbReference type="Proteomes" id="UP000183585"/>
    </source>
</evidence>
<proteinExistence type="predicted"/>